<dbReference type="EMBL" id="WMIB01000029">
    <property type="protein sequence ID" value="MTH55435.1"/>
    <property type="molecule type" value="Genomic_DNA"/>
</dbReference>
<keyword evidence="3" id="KW-1185">Reference proteome</keyword>
<feature type="compositionally biased region" description="Basic and acidic residues" evidence="1">
    <location>
        <begin position="1"/>
        <end position="11"/>
    </location>
</feature>
<organism evidence="2 3">
    <name type="scientific">Metabacillus mangrovi</name>
    <dbReference type="NCBI Taxonomy" id="1491830"/>
    <lineage>
        <taxon>Bacteria</taxon>
        <taxon>Bacillati</taxon>
        <taxon>Bacillota</taxon>
        <taxon>Bacilli</taxon>
        <taxon>Bacillales</taxon>
        <taxon>Bacillaceae</taxon>
        <taxon>Metabacillus</taxon>
    </lineage>
</organism>
<sequence length="65" mass="7679">MVDKSRLRKETEDFEAGFPDGDYAIPPNPSDPIINVPKMFKWCKKHGRDPESLSKKEMKQFFEYQ</sequence>
<dbReference type="Proteomes" id="UP000434639">
    <property type="component" value="Unassembled WGS sequence"/>
</dbReference>
<protein>
    <submittedName>
        <fullName evidence="2">Uncharacterized protein</fullName>
    </submittedName>
</protein>
<evidence type="ECO:0000256" key="1">
    <source>
        <dbReference type="SAM" id="MobiDB-lite"/>
    </source>
</evidence>
<feature type="region of interest" description="Disordered" evidence="1">
    <location>
        <begin position="1"/>
        <end position="30"/>
    </location>
</feature>
<proteinExistence type="predicted"/>
<name>A0A7X2S8Y4_9BACI</name>
<dbReference type="AlphaFoldDB" id="A0A7X2S8Y4"/>
<dbReference type="OrthoDB" id="2680331at2"/>
<accession>A0A7X2S8Y4</accession>
<evidence type="ECO:0000313" key="2">
    <source>
        <dbReference type="EMBL" id="MTH55435.1"/>
    </source>
</evidence>
<evidence type="ECO:0000313" key="3">
    <source>
        <dbReference type="Proteomes" id="UP000434639"/>
    </source>
</evidence>
<reference evidence="2 3" key="1">
    <citation type="journal article" date="2017" name="Int. J. Syst. Evol. Microbiol.">
        <title>Bacillus mangrovi sp. nov., isolated from a sediment sample from a mangrove forest.</title>
        <authorList>
            <person name="Gupta V."/>
            <person name="Singh P.K."/>
            <person name="Korpole S."/>
            <person name="Tanuku N.R.S."/>
            <person name="Pinnaka A.K."/>
        </authorList>
    </citation>
    <scope>NUCLEOTIDE SEQUENCE [LARGE SCALE GENOMIC DNA]</scope>
    <source>
        <strain evidence="2 3">KCTC 33872</strain>
    </source>
</reference>
<comment type="caution">
    <text evidence="2">The sequence shown here is derived from an EMBL/GenBank/DDBJ whole genome shotgun (WGS) entry which is preliminary data.</text>
</comment>
<gene>
    <name evidence="2" type="ORF">GKZ89_18755</name>
</gene>